<reference evidence="3" key="2">
    <citation type="submission" date="2020-09" db="EMBL/GenBank/DDBJ databases">
        <authorList>
            <person name="Sun Q."/>
            <person name="Ohkuma M."/>
        </authorList>
    </citation>
    <scope>NUCLEOTIDE SEQUENCE</scope>
    <source>
        <strain evidence="3">JCM 4646</strain>
    </source>
</reference>
<feature type="compositionally biased region" description="Basic and acidic residues" evidence="1">
    <location>
        <begin position="584"/>
        <end position="595"/>
    </location>
</feature>
<sequence length="721" mass="74283">MPQPPRPFPLPPEDRVLSPRTGWTRAHWEAAADGLLAAVRPHAGPGQALINLPGARPSWSGPRSDGLEGYARTFLLAAFRIAGAGGADPGGLLERYAAGLDAGTRTPTTERAVTADDPHSWPVITDRGQAMVEAASVALALRLTRPWLWDRLDDGVRERAGAWLAQALHRAPNDNNWWLFPLTVGGFLAEAGIEPAAARRAVDTGLARIEQWYRGDGWYTDGRPRAFDHYNGWALHLYPVLHAHLAAKATAAAPGRPGGAPGPAAAGPALLDTYGPRLAAYLDGYARTFGADGAPVHQGRSLGYRFAAAAPLWAGALTGHTPLSPGATRRLASGALRHFLERGAAGPDGLLSLGWYGPYPPMVQPYSGPASPYWASKGFVGLLLSPGHPAWTDPEEPGPVERADAVHPLPRPGWLVQSTAADGLVRLHNHGSDDQPADATQPDDPLYARLAHSTATGPSAPGDVPDNHFGLLAAGAVTERGRIRPLGAGPGWAASGHRPRSGGAELPGAAVTSVVLARGADEIHAHLVTGAAAGTGVRQSGWPVAGPAVRSGAAGTHAWVRSGPGERTGPAEPTGSAGGGSPERTGEPGRPDGTDRPQAAELHCGLKQLHGFSAARAVPLAGGTAYGPAGAVPVLDGVTAGRPGGDLFVSGARLGAAPPAPGPDAPGPPEPATGVLVRTGHTPDGAWVEVRWPDGTRQHALLGAGTVTVRCEPADEGPRPF</sequence>
<proteinExistence type="predicted"/>
<feature type="region of interest" description="Disordered" evidence="1">
    <location>
        <begin position="649"/>
        <end position="673"/>
    </location>
</feature>
<gene>
    <name evidence="3" type="ORF">GCM10018781_19040</name>
</gene>
<dbReference type="RefSeq" id="WP_190210375.1">
    <property type="nucleotide sequence ID" value="NZ_BNBO01000007.1"/>
</dbReference>
<reference evidence="3" key="1">
    <citation type="journal article" date="2014" name="Int. J. Syst. Evol. Microbiol.">
        <title>Complete genome sequence of Corynebacterium casei LMG S-19264T (=DSM 44701T), isolated from a smear-ripened cheese.</title>
        <authorList>
            <consortium name="US DOE Joint Genome Institute (JGI-PGF)"/>
            <person name="Walter F."/>
            <person name="Albersmeier A."/>
            <person name="Kalinowski J."/>
            <person name="Ruckert C."/>
        </authorList>
    </citation>
    <scope>NUCLEOTIDE SEQUENCE</scope>
    <source>
        <strain evidence="3">JCM 4646</strain>
    </source>
</reference>
<protein>
    <recommendedName>
        <fullName evidence="2">DUF2264 domain-containing protein</fullName>
    </recommendedName>
</protein>
<evidence type="ECO:0000313" key="4">
    <source>
        <dbReference type="Proteomes" id="UP000617734"/>
    </source>
</evidence>
<feature type="domain" description="DUF2264" evidence="2">
    <location>
        <begin position="24"/>
        <end position="397"/>
    </location>
</feature>
<dbReference type="EMBL" id="BNBO01000007">
    <property type="protein sequence ID" value="GHH65964.1"/>
    <property type="molecule type" value="Genomic_DNA"/>
</dbReference>
<dbReference type="Proteomes" id="UP000617734">
    <property type="component" value="Unassembled WGS sequence"/>
</dbReference>
<dbReference type="AlphaFoldDB" id="A0A919FJ00"/>
<name>A0A919FJ00_9ACTN</name>
<dbReference type="InterPro" id="IPR049349">
    <property type="entry name" value="DUF2264_N"/>
</dbReference>
<evidence type="ECO:0000313" key="3">
    <source>
        <dbReference type="EMBL" id="GHH65964.1"/>
    </source>
</evidence>
<evidence type="ECO:0000256" key="1">
    <source>
        <dbReference type="SAM" id="MobiDB-lite"/>
    </source>
</evidence>
<dbReference type="PANTHER" id="PTHR35339:SF4">
    <property type="entry name" value="LINALOOL DEHYDRATASE_ISOMERASE DOMAIN-CONTAINING PROTEIN"/>
    <property type="match status" value="1"/>
</dbReference>
<dbReference type="GeneID" id="95352386"/>
<keyword evidence="4" id="KW-1185">Reference proteome</keyword>
<dbReference type="Pfam" id="PF10022">
    <property type="entry name" value="DUF2264"/>
    <property type="match status" value="1"/>
</dbReference>
<organism evidence="3 4">
    <name type="scientific">Kitasatospora indigofera</name>
    <dbReference type="NCBI Taxonomy" id="67307"/>
    <lineage>
        <taxon>Bacteria</taxon>
        <taxon>Bacillati</taxon>
        <taxon>Actinomycetota</taxon>
        <taxon>Actinomycetes</taxon>
        <taxon>Kitasatosporales</taxon>
        <taxon>Streptomycetaceae</taxon>
        <taxon>Kitasatospora</taxon>
    </lineage>
</organism>
<feature type="compositionally biased region" description="Pro residues" evidence="1">
    <location>
        <begin position="658"/>
        <end position="671"/>
    </location>
</feature>
<evidence type="ECO:0000259" key="2">
    <source>
        <dbReference type="Pfam" id="PF10022"/>
    </source>
</evidence>
<comment type="caution">
    <text evidence="3">The sequence shown here is derived from an EMBL/GenBank/DDBJ whole genome shotgun (WGS) entry which is preliminary data.</text>
</comment>
<feature type="region of interest" description="Disordered" evidence="1">
    <location>
        <begin position="548"/>
        <end position="598"/>
    </location>
</feature>
<accession>A0A919FJ00</accession>
<dbReference type="PANTHER" id="PTHR35339">
    <property type="entry name" value="LINALOOL DEHYDRATASE_ISOMERASE DOMAIN-CONTAINING PROTEIN"/>
    <property type="match status" value="1"/>
</dbReference>
<dbReference type="InterPro" id="IPR016624">
    <property type="entry name" value="UCP014753"/>
</dbReference>